<dbReference type="PANTHER" id="PTHR10996">
    <property type="entry name" value="2-HYDROXYACID DEHYDROGENASE-RELATED"/>
    <property type="match status" value="1"/>
</dbReference>
<dbReference type="PANTHER" id="PTHR10996:SF178">
    <property type="entry name" value="2-HYDROXYACID DEHYDROGENASE YGL185C-RELATED"/>
    <property type="match status" value="1"/>
</dbReference>
<comment type="similarity">
    <text evidence="4">Belongs to the D-isomer specific 2-hydroxyacid dehydrogenase family.</text>
</comment>
<dbReference type="SUPFAM" id="SSF51735">
    <property type="entry name" value="NAD(P)-binding Rossmann-fold domains"/>
    <property type="match status" value="1"/>
</dbReference>
<keyword evidence="2 4" id="KW-0560">Oxidoreductase</keyword>
<evidence type="ECO:0000256" key="3">
    <source>
        <dbReference type="ARBA" id="ARBA00023027"/>
    </source>
</evidence>
<evidence type="ECO:0000256" key="4">
    <source>
        <dbReference type="RuleBase" id="RU003719"/>
    </source>
</evidence>
<dbReference type="FunFam" id="3.40.50.720:FF:000213">
    <property type="entry name" value="Putative 2-hydroxyacid dehydrogenase"/>
    <property type="match status" value="1"/>
</dbReference>
<evidence type="ECO:0000313" key="7">
    <source>
        <dbReference type="EMBL" id="AVO35919.1"/>
    </source>
</evidence>
<evidence type="ECO:0000313" key="8">
    <source>
        <dbReference type="Proteomes" id="UP000239709"/>
    </source>
</evidence>
<dbReference type="GO" id="GO:0051287">
    <property type="term" value="F:NAD binding"/>
    <property type="evidence" value="ECO:0007669"/>
    <property type="project" value="InterPro"/>
</dbReference>
<protein>
    <submittedName>
        <fullName evidence="7">Hydroxyacid dehydrogenase</fullName>
    </submittedName>
</protein>
<dbReference type="InterPro" id="IPR006139">
    <property type="entry name" value="D-isomer_2_OHA_DH_cat_dom"/>
</dbReference>
<evidence type="ECO:0000256" key="1">
    <source>
        <dbReference type="ARBA" id="ARBA00022857"/>
    </source>
</evidence>
<evidence type="ECO:0000259" key="6">
    <source>
        <dbReference type="Pfam" id="PF02826"/>
    </source>
</evidence>
<dbReference type="Proteomes" id="UP000239709">
    <property type="component" value="Chromosome"/>
</dbReference>
<dbReference type="InterPro" id="IPR036291">
    <property type="entry name" value="NAD(P)-bd_dom_sf"/>
</dbReference>
<feature type="domain" description="D-isomer specific 2-hydroxyacid dehydrogenase NAD-binding" evidence="6">
    <location>
        <begin position="111"/>
        <end position="282"/>
    </location>
</feature>
<dbReference type="SUPFAM" id="SSF52283">
    <property type="entry name" value="Formate/glycerate dehydrogenase catalytic domain-like"/>
    <property type="match status" value="1"/>
</dbReference>
<keyword evidence="8" id="KW-1185">Reference proteome</keyword>
<dbReference type="GO" id="GO:0030267">
    <property type="term" value="F:glyoxylate reductase (NADPH) activity"/>
    <property type="evidence" value="ECO:0007669"/>
    <property type="project" value="TreeGrafter"/>
</dbReference>
<dbReference type="InterPro" id="IPR050223">
    <property type="entry name" value="D-isomer_2-hydroxyacid_DH"/>
</dbReference>
<keyword evidence="1" id="KW-0521">NADP</keyword>
<sequence>MSLRPTLLVLHTLSPEHLAQIGAGYHIVYAPTPAERASAIAAQGERFQAVLTIGTVGLTADEMAAMPQLQLVCALGVGYENIDVAAARQRGIVVANGAGTNAACVADHAFGLTIGVIRQLRPLDQLCRAGGWRDSVAMPPNVSGKRMGIFGLGTIGLAIARRAAGFDMPVGYHNRQPRQDAAEHRYFDTLLGLAQWCDVLVCATPGGPGTRHAINAEVLQALGPRGYLINISRGSVVDTDALAQALRSGTIAGAGLDVYENEPRPPEQLVALDNVLLSPHLAGWSPEAVQATVDHFLRNADGFFAGTGVVTAVD</sequence>
<dbReference type="KEGG" id="otk:C6570_01975"/>
<proteinExistence type="inferred from homology"/>
<reference evidence="7 8" key="1">
    <citation type="submission" date="2018-03" db="EMBL/GenBank/DDBJ databases">
        <title>Genome sequencing of Ottowia sp.</title>
        <authorList>
            <person name="Kim S.-J."/>
            <person name="Heo J."/>
            <person name="Kwon S.-W."/>
        </authorList>
    </citation>
    <scope>NUCLEOTIDE SEQUENCE [LARGE SCALE GENOMIC DNA]</scope>
    <source>
        <strain evidence="7 8">KADR8-3</strain>
    </source>
</reference>
<dbReference type="GO" id="GO:0005829">
    <property type="term" value="C:cytosol"/>
    <property type="evidence" value="ECO:0007669"/>
    <property type="project" value="TreeGrafter"/>
</dbReference>
<dbReference type="EMBL" id="CP027666">
    <property type="protein sequence ID" value="AVO35919.1"/>
    <property type="molecule type" value="Genomic_DNA"/>
</dbReference>
<dbReference type="Gene3D" id="3.40.50.720">
    <property type="entry name" value="NAD(P)-binding Rossmann-like Domain"/>
    <property type="match status" value="2"/>
</dbReference>
<dbReference type="GO" id="GO:0016618">
    <property type="term" value="F:hydroxypyruvate reductase [NAD(P)H] activity"/>
    <property type="evidence" value="ECO:0007669"/>
    <property type="project" value="TreeGrafter"/>
</dbReference>
<evidence type="ECO:0000256" key="2">
    <source>
        <dbReference type="ARBA" id="ARBA00023002"/>
    </source>
</evidence>
<dbReference type="Pfam" id="PF00389">
    <property type="entry name" value="2-Hacid_dh"/>
    <property type="match status" value="1"/>
</dbReference>
<organism evidence="7 8">
    <name type="scientific">Ottowia oryzae</name>
    <dbReference type="NCBI Taxonomy" id="2109914"/>
    <lineage>
        <taxon>Bacteria</taxon>
        <taxon>Pseudomonadati</taxon>
        <taxon>Pseudomonadota</taxon>
        <taxon>Betaproteobacteria</taxon>
        <taxon>Burkholderiales</taxon>
        <taxon>Comamonadaceae</taxon>
        <taxon>Ottowia</taxon>
    </lineage>
</organism>
<dbReference type="InterPro" id="IPR006140">
    <property type="entry name" value="D-isomer_DH_NAD-bd"/>
</dbReference>
<dbReference type="AlphaFoldDB" id="A0A2S0MJ61"/>
<feature type="domain" description="D-isomer specific 2-hydroxyacid dehydrogenase catalytic" evidence="5">
    <location>
        <begin position="8"/>
        <end position="312"/>
    </location>
</feature>
<dbReference type="RefSeq" id="WP_106704463.1">
    <property type="nucleotide sequence ID" value="NZ_CP027666.1"/>
</dbReference>
<dbReference type="CDD" id="cd12156">
    <property type="entry name" value="HPPR"/>
    <property type="match status" value="1"/>
</dbReference>
<accession>A0A2S0MJ61</accession>
<dbReference type="OrthoDB" id="9805416at2"/>
<gene>
    <name evidence="7" type="ORF">C6570_01975</name>
</gene>
<evidence type="ECO:0000259" key="5">
    <source>
        <dbReference type="Pfam" id="PF00389"/>
    </source>
</evidence>
<dbReference type="Pfam" id="PF02826">
    <property type="entry name" value="2-Hacid_dh_C"/>
    <property type="match status" value="1"/>
</dbReference>
<keyword evidence="3" id="KW-0520">NAD</keyword>
<name>A0A2S0MJ61_9BURK</name>